<keyword evidence="2" id="KW-0233">DNA recombination</keyword>
<evidence type="ECO:0000256" key="2">
    <source>
        <dbReference type="ARBA" id="ARBA00023172"/>
    </source>
</evidence>
<dbReference type="EMBL" id="JAOCQJ010000006">
    <property type="protein sequence ID" value="MCT7318659.1"/>
    <property type="molecule type" value="Genomic_DNA"/>
</dbReference>
<dbReference type="InterPro" id="IPR011010">
    <property type="entry name" value="DNA_brk_join_enz"/>
</dbReference>
<dbReference type="Proteomes" id="UP001164374">
    <property type="component" value="Unassembled WGS sequence"/>
</dbReference>
<dbReference type="InterPro" id="IPR010998">
    <property type="entry name" value="Integrase_recombinase_N"/>
</dbReference>
<sequence length="425" mass="47367">MARLESVAFEPQHARVRGRGLTWIPAVASDRIDSLPQLFWANGLPWLEANQWFYERAANGTTSIKTVLANASALLGYANWLEETNSKWTDFPQRKANRCLVRFRGALIKARDCGRLAPSTVSARMRAVLAFYRWAIAQGLLSSEWPLWTDHVIGVHIPDPSGLHRSVSITTSDLSIPNRRAPGDCLEDGLLPISASDRDEGLELCRQACSQELFLFLTLGFFSGMRLGSLTDLKVETLTNAVPEPAAPAFLRLALGPAARPRVATKLGVSGSIWIPRILNESLLEYAHSTRRLLREAQAAPADRDLVFLTRYGNRYARRDAEKSPALNVEMHAFRKIAVAHGLQAWTRFRFHQSRVTFATELARIAIDAGGSMFALGIVKEALLHRSEAMTLRYIRFVEKIPVKAHVADDFTRNFLNLVKGKKGG</sequence>
<keyword evidence="1" id="KW-0238">DNA-binding</keyword>
<dbReference type="Gene3D" id="1.10.443.10">
    <property type="entry name" value="Intergrase catalytic core"/>
    <property type="match status" value="1"/>
</dbReference>
<dbReference type="AlphaFoldDB" id="A0AAE3I732"/>
<dbReference type="SUPFAM" id="SSF56349">
    <property type="entry name" value="DNA breaking-rejoining enzymes"/>
    <property type="match status" value="1"/>
</dbReference>
<dbReference type="GO" id="GO:0015074">
    <property type="term" value="P:DNA integration"/>
    <property type="evidence" value="ECO:0007669"/>
    <property type="project" value="InterPro"/>
</dbReference>
<dbReference type="GO" id="GO:0003677">
    <property type="term" value="F:DNA binding"/>
    <property type="evidence" value="ECO:0007669"/>
    <property type="project" value="UniProtKB-KW"/>
</dbReference>
<comment type="caution">
    <text evidence="3">The sequence shown here is derived from an EMBL/GenBank/DDBJ whole genome shotgun (WGS) entry which is preliminary data.</text>
</comment>
<evidence type="ECO:0000313" key="3">
    <source>
        <dbReference type="EMBL" id="MCT7318659.1"/>
    </source>
</evidence>
<gene>
    <name evidence="3" type="ORF">N5I87_21785</name>
</gene>
<dbReference type="InterPro" id="IPR013762">
    <property type="entry name" value="Integrase-like_cat_sf"/>
</dbReference>
<dbReference type="RefSeq" id="WP_260772899.1">
    <property type="nucleotide sequence ID" value="NZ_JAOCQH010000003.1"/>
</dbReference>
<reference evidence="3" key="2">
    <citation type="submission" date="2023-02" db="EMBL/GenBank/DDBJ databases">
        <authorList>
            <person name="Lu C.-H."/>
        </authorList>
    </citation>
    <scope>NUCLEOTIDE SEQUENCE</scope>
    <source>
        <strain evidence="3">22TCCZM01-4</strain>
    </source>
</reference>
<proteinExistence type="predicted"/>
<organism evidence="3 4">
    <name type="scientific">Ralstonia mojiangensis</name>
    <dbReference type="NCBI Taxonomy" id="2953895"/>
    <lineage>
        <taxon>Bacteria</taxon>
        <taxon>Pseudomonadati</taxon>
        <taxon>Pseudomonadota</taxon>
        <taxon>Betaproteobacteria</taxon>
        <taxon>Burkholderiales</taxon>
        <taxon>Burkholderiaceae</taxon>
        <taxon>Ralstonia</taxon>
    </lineage>
</organism>
<dbReference type="GO" id="GO:0006310">
    <property type="term" value="P:DNA recombination"/>
    <property type="evidence" value="ECO:0007669"/>
    <property type="project" value="UniProtKB-KW"/>
</dbReference>
<dbReference type="Gene3D" id="1.10.150.130">
    <property type="match status" value="1"/>
</dbReference>
<protein>
    <submittedName>
        <fullName evidence="3">Site-specific integrase</fullName>
    </submittedName>
</protein>
<evidence type="ECO:0000256" key="1">
    <source>
        <dbReference type="ARBA" id="ARBA00023125"/>
    </source>
</evidence>
<evidence type="ECO:0000313" key="4">
    <source>
        <dbReference type="Proteomes" id="UP001164374"/>
    </source>
</evidence>
<reference evidence="3" key="1">
    <citation type="journal article" date="2023" name="Front. Microbiol.">
        <title>Ralstonia chuxiongensis sp. nov., Ralstonia mojiangensis sp. nov., and Ralstonia soli sp. nov., isolated from tobacco fields, are three novel species in the family Burkholderiaceae.</title>
        <authorList>
            <person name="Lu C.H."/>
            <person name="Zhang Y.Y."/>
            <person name="Jiang N."/>
            <person name="Chen W."/>
            <person name="Shao X."/>
            <person name="Zhao Z.M."/>
            <person name="Lu W.L."/>
            <person name="Hu X."/>
            <person name="Xi Y.X."/>
            <person name="Zou S.Y."/>
            <person name="Wei Q.J."/>
            <person name="Lin Z.L."/>
            <person name="Gong L."/>
            <person name="Gai X.T."/>
            <person name="Zhang L.Q."/>
            <person name="Li J.Y."/>
            <person name="Jin Y."/>
            <person name="Xia Z.Y."/>
        </authorList>
    </citation>
    <scope>NUCLEOTIDE SEQUENCE</scope>
    <source>
        <strain evidence="3">22TCCZM01-4</strain>
    </source>
</reference>
<name>A0AAE3I732_9RALS</name>
<accession>A0AAE3I732</accession>